<dbReference type="GO" id="GO:0005802">
    <property type="term" value="C:trans-Golgi network"/>
    <property type="evidence" value="ECO:0007669"/>
    <property type="project" value="TreeGrafter"/>
</dbReference>
<dbReference type="GO" id="GO:0060003">
    <property type="term" value="P:copper ion export"/>
    <property type="evidence" value="ECO:0007669"/>
    <property type="project" value="TreeGrafter"/>
</dbReference>
<evidence type="ECO:0000313" key="20">
    <source>
        <dbReference type="Proteomes" id="UP000663845"/>
    </source>
</evidence>
<dbReference type="InterPro" id="IPR008250">
    <property type="entry name" value="ATPase_P-typ_transduc_dom_A_sf"/>
</dbReference>
<dbReference type="FunFam" id="2.70.150.10:FF:000002">
    <property type="entry name" value="Copper-transporting ATPase 1, putative"/>
    <property type="match status" value="1"/>
</dbReference>
<gene>
    <name evidence="19" type="ORF">JYZ213_LOCUS7013</name>
</gene>
<dbReference type="GO" id="GO:0016887">
    <property type="term" value="F:ATP hydrolysis activity"/>
    <property type="evidence" value="ECO:0007669"/>
    <property type="project" value="InterPro"/>
</dbReference>
<feature type="transmembrane region" description="Helical" evidence="17">
    <location>
        <begin position="1104"/>
        <end position="1126"/>
    </location>
</feature>
<dbReference type="InterPro" id="IPR006122">
    <property type="entry name" value="HMA_Cu_ion-bd"/>
</dbReference>
<dbReference type="InterPro" id="IPR001757">
    <property type="entry name" value="P_typ_ATPase"/>
</dbReference>
<feature type="domain" description="HMA" evidence="18">
    <location>
        <begin position="300"/>
        <end position="366"/>
    </location>
</feature>
<dbReference type="EC" id="7.2.2.8" evidence="3"/>
<dbReference type="GO" id="GO:0005524">
    <property type="term" value="F:ATP binding"/>
    <property type="evidence" value="ECO:0007669"/>
    <property type="project" value="UniProtKB-UniRule"/>
</dbReference>
<dbReference type="NCBIfam" id="TIGR01494">
    <property type="entry name" value="ATPase_P-type"/>
    <property type="match status" value="1"/>
</dbReference>
<evidence type="ECO:0000313" key="19">
    <source>
        <dbReference type="EMBL" id="CAF0834406.1"/>
    </source>
</evidence>
<comment type="caution">
    <text evidence="19">The sequence shown here is derived from an EMBL/GenBank/DDBJ whole genome shotgun (WGS) entry which is preliminary data.</text>
</comment>
<evidence type="ECO:0000256" key="1">
    <source>
        <dbReference type="ARBA" id="ARBA00004166"/>
    </source>
</evidence>
<evidence type="ECO:0000256" key="7">
    <source>
        <dbReference type="ARBA" id="ARBA00022737"/>
    </source>
</evidence>
<keyword evidence="7" id="KW-0677">Repeat</keyword>
<dbReference type="PRINTS" id="PR00942">
    <property type="entry name" value="CUATPASEI"/>
</dbReference>
<dbReference type="Pfam" id="PF00702">
    <property type="entry name" value="Hydrolase"/>
    <property type="match status" value="1"/>
</dbReference>
<feature type="transmembrane region" description="Helical" evidence="17">
    <location>
        <begin position="431"/>
        <end position="449"/>
    </location>
</feature>
<feature type="domain" description="HMA" evidence="18">
    <location>
        <begin position="89"/>
        <end position="155"/>
    </location>
</feature>
<sequence length="1255" mass="137961">MSLATTTIHNNTIDNSHIQIFLGGIHEANREYVSKSLCERIDGLISCQFIDDDNQVDISYDTNKLDQYTLLTAIQRLGHPVQLINSETVQCQLRIAGMHCNSCVSNICDAVLDLPGAIDVQLTFLDKLATITYDPSILHLDDIITEIEKLSFQVAISNAVESRTITENNSIHDQTIPTSNEINMIRTRSVNDDAIFKRSKSIDRTSRHPSLSKQDDDTDENELETCYLNVLGMTCASCVDSIQRNLGKVEGIHSVLVALLAQRAEVKYDPAHFLPTQIAALIDNLGFQAEVLETVARGMEIIDVNIEGMTCASCVNKIETNMSKIPGIKSVNVVLLTNRGRIQYDSSIIGPRDILKQIENLGFPATVLTENLKSEDLARSHRRITRQWRNSFIIAAIFGIPAMVIMLVFMFKYTDHSTAPHVTAGLSVENLIMFLLATPVQIISGRYFYIQAFKSLRHKTANMEVLIVLATTTAYVYSIVVVIVNMIMKIPSPMAFFDVSPMLFMFVALGRWLEHTAKAKTSEALKKLLSLQPPQGTLVKLDKTGKIIEEKIVLAQLIQRDDLLKAKTSEALKKLLSLQPPQGTLVKLDKTGKIIEEKIVLAQLIQRDDLLKVQPGETIPTDGRIITGTTTCDESLITGESMPVDKTVGAQVVGGTKNLDGLIIMRATHVGQETALKQIIRLVEDAQTSKAPIQQLADKVAGYFVPFVVSISLLTLIIYIVLGFTIFDTMKKYSSYYQSMDDDGSSHGGHSTDMYGATKTEIILELAFRYAITVLSIACPCALGLATPTAVMVGTGIGASNGILIKGGEPLESAHKIRTIVFDKTGTITKGKPTVIDKRIFFQNSHMTLDRMLAIAGTAESGSEHPLALAVRNYCKEYFATEQLGLCRDFKAIWGYGLQARVSDIDSIINSTNSNSSQTYSVLIGNREWMKCNHLKVDDGIDKTMSVHEHDGHTAVLVAIDGKIVGMLAIADEVKPTAALTIYALQSLGLRTILLTGDNVKTARAIASQVGIKTVYAEVLPTHKERFIANLKENDKSHGKIAMVGDGINDSPALARADVGIAVGTGADVAVEAASIVLIRDELFDVVAAIMLSKKTVWRIRINFMFATVYNIIGIPIAAGVLLPAGVQLMPWMASAAMALSSVSVVVSSLLLRYFKKPRMDQFEKDSRYREWSLNKSNGIIVHRGIDNLPLHRSKGTSIISSLRNSRLSQIVGESISAIKNAIMDEKRKATVFFSDERFPNQNKEEEMELQISAL</sequence>
<dbReference type="FunFam" id="3.30.70.100:FF:000001">
    <property type="entry name" value="ATPase copper transporting beta"/>
    <property type="match status" value="3"/>
</dbReference>
<dbReference type="InterPro" id="IPR017969">
    <property type="entry name" value="Heavy-metal-associated_CS"/>
</dbReference>
<comment type="subcellular location">
    <subcellularLocation>
        <location evidence="1">Golgi apparatus</location>
        <location evidence="1">trans-Golgi network membrane</location>
        <topology evidence="1">Multi-pass membrane protein</topology>
    </subcellularLocation>
    <subcellularLocation>
        <location evidence="17">Membrane</location>
    </subcellularLocation>
</comment>
<evidence type="ECO:0000256" key="15">
    <source>
        <dbReference type="ARBA" id="ARBA00023065"/>
    </source>
</evidence>
<dbReference type="SUPFAM" id="SSF55008">
    <property type="entry name" value="HMA, heavy metal-associated domain"/>
    <property type="match status" value="3"/>
</dbReference>
<feature type="transmembrane region" description="Helical" evidence="17">
    <location>
        <begin position="461"/>
        <end position="488"/>
    </location>
</feature>
<dbReference type="Pfam" id="PF00122">
    <property type="entry name" value="E1-E2_ATPase"/>
    <property type="match status" value="1"/>
</dbReference>
<dbReference type="PANTHER" id="PTHR43520">
    <property type="entry name" value="ATP7, ISOFORM B"/>
    <property type="match status" value="1"/>
</dbReference>
<feature type="transmembrane region" description="Helical" evidence="17">
    <location>
        <begin position="1132"/>
        <end position="1155"/>
    </location>
</feature>
<evidence type="ECO:0000256" key="10">
    <source>
        <dbReference type="ARBA" id="ARBA00022840"/>
    </source>
</evidence>
<dbReference type="InterPro" id="IPR059000">
    <property type="entry name" value="ATPase_P-type_domA"/>
</dbReference>
<dbReference type="Gene3D" id="3.40.50.1000">
    <property type="entry name" value="HAD superfamily/HAD-like"/>
    <property type="match status" value="1"/>
</dbReference>
<dbReference type="SUPFAM" id="SSF81665">
    <property type="entry name" value="Calcium ATPase, transmembrane domain M"/>
    <property type="match status" value="1"/>
</dbReference>
<evidence type="ECO:0000259" key="18">
    <source>
        <dbReference type="PROSITE" id="PS50846"/>
    </source>
</evidence>
<evidence type="ECO:0000256" key="9">
    <source>
        <dbReference type="ARBA" id="ARBA00022796"/>
    </source>
</evidence>
<dbReference type="CDD" id="cd02094">
    <property type="entry name" value="P-type_ATPase_Cu-like"/>
    <property type="match status" value="1"/>
</dbReference>
<evidence type="ECO:0000256" key="12">
    <source>
        <dbReference type="ARBA" id="ARBA00022967"/>
    </source>
</evidence>
<reference evidence="19" key="1">
    <citation type="submission" date="2021-02" db="EMBL/GenBank/DDBJ databases">
        <authorList>
            <person name="Nowell W R."/>
        </authorList>
    </citation>
    <scope>NUCLEOTIDE SEQUENCE</scope>
</reference>
<dbReference type="GO" id="GO:0005507">
    <property type="term" value="F:copper ion binding"/>
    <property type="evidence" value="ECO:0007669"/>
    <property type="project" value="InterPro"/>
</dbReference>
<dbReference type="InterPro" id="IPR023298">
    <property type="entry name" value="ATPase_P-typ_TM_dom_sf"/>
</dbReference>
<keyword evidence="15" id="KW-0406">Ion transport</keyword>
<dbReference type="PROSITE" id="PS00154">
    <property type="entry name" value="ATPASE_E1_E2"/>
    <property type="match status" value="1"/>
</dbReference>
<dbReference type="Proteomes" id="UP000663845">
    <property type="component" value="Unassembled WGS sequence"/>
</dbReference>
<dbReference type="SFLD" id="SFLDG00002">
    <property type="entry name" value="C1.7:_P-type_atpase_like"/>
    <property type="match status" value="1"/>
</dbReference>
<keyword evidence="8 17" id="KW-0547">Nucleotide-binding</keyword>
<name>A0A813V953_9BILA</name>
<dbReference type="AlphaFoldDB" id="A0A813V953"/>
<dbReference type="PANTHER" id="PTHR43520:SF8">
    <property type="entry name" value="P-TYPE CU(+) TRANSPORTER"/>
    <property type="match status" value="1"/>
</dbReference>
<dbReference type="Gene3D" id="3.30.70.100">
    <property type="match status" value="3"/>
</dbReference>
<evidence type="ECO:0000256" key="13">
    <source>
        <dbReference type="ARBA" id="ARBA00022989"/>
    </source>
</evidence>
<dbReference type="FunFam" id="3.40.50.1000:FF:000144">
    <property type="entry name" value="copper-transporting ATPase 1 isoform X2"/>
    <property type="match status" value="1"/>
</dbReference>
<dbReference type="InterPro" id="IPR036163">
    <property type="entry name" value="HMA_dom_sf"/>
</dbReference>
<dbReference type="PROSITE" id="PS50846">
    <property type="entry name" value="HMA_2"/>
    <property type="match status" value="3"/>
</dbReference>
<dbReference type="Gene3D" id="2.70.150.10">
    <property type="entry name" value="Calcium-transporting ATPase, cytoplasmic transduction domain A"/>
    <property type="match status" value="1"/>
</dbReference>
<dbReference type="GO" id="GO:0005886">
    <property type="term" value="C:plasma membrane"/>
    <property type="evidence" value="ECO:0007669"/>
    <property type="project" value="TreeGrafter"/>
</dbReference>
<dbReference type="GO" id="GO:0140581">
    <property type="term" value="F:P-type monovalent copper transporter activity"/>
    <property type="evidence" value="ECO:0007669"/>
    <property type="project" value="UniProtKB-EC"/>
</dbReference>
<dbReference type="SUPFAM" id="SSF81653">
    <property type="entry name" value="Calcium ATPase, transduction domain A"/>
    <property type="match status" value="1"/>
</dbReference>
<dbReference type="GO" id="GO:0043682">
    <property type="term" value="F:P-type divalent copper transporter activity"/>
    <property type="evidence" value="ECO:0007669"/>
    <property type="project" value="TreeGrafter"/>
</dbReference>
<dbReference type="GO" id="GO:0006878">
    <property type="term" value="P:intracellular copper ion homeostasis"/>
    <property type="evidence" value="ECO:0007669"/>
    <property type="project" value="TreeGrafter"/>
</dbReference>
<protein>
    <recommendedName>
        <fullName evidence="3">P-type Cu(+) transporter</fullName>
        <ecNumber evidence="3">7.2.2.8</ecNumber>
    </recommendedName>
</protein>
<keyword evidence="9" id="KW-0187">Copper transport</keyword>
<evidence type="ECO:0000256" key="11">
    <source>
        <dbReference type="ARBA" id="ARBA00022842"/>
    </source>
</evidence>
<evidence type="ECO:0000256" key="4">
    <source>
        <dbReference type="ARBA" id="ARBA00022448"/>
    </source>
</evidence>
<feature type="transmembrane region" description="Helical" evidence="17">
    <location>
        <begin position="700"/>
        <end position="727"/>
    </location>
</feature>
<evidence type="ECO:0000256" key="5">
    <source>
        <dbReference type="ARBA" id="ARBA00022692"/>
    </source>
</evidence>
<keyword evidence="14" id="KW-0186">Copper</keyword>
<accession>A0A813V953</accession>
<dbReference type="SFLD" id="SFLDF00027">
    <property type="entry name" value="p-type_atpase"/>
    <property type="match status" value="1"/>
</dbReference>
<evidence type="ECO:0000256" key="6">
    <source>
        <dbReference type="ARBA" id="ARBA00022723"/>
    </source>
</evidence>
<proteinExistence type="inferred from homology"/>
<dbReference type="InterPro" id="IPR018303">
    <property type="entry name" value="ATPase_P-typ_P_site"/>
</dbReference>
<dbReference type="PRINTS" id="PR00119">
    <property type="entry name" value="CATATPASE"/>
</dbReference>
<evidence type="ECO:0000256" key="2">
    <source>
        <dbReference type="ARBA" id="ARBA00006024"/>
    </source>
</evidence>
<dbReference type="InterPro" id="IPR027256">
    <property type="entry name" value="P-typ_ATPase_IB"/>
</dbReference>
<keyword evidence="5 17" id="KW-0812">Transmembrane</keyword>
<keyword evidence="16 17" id="KW-0472">Membrane</keyword>
<organism evidence="19 20">
    <name type="scientific">Adineta steineri</name>
    <dbReference type="NCBI Taxonomy" id="433720"/>
    <lineage>
        <taxon>Eukaryota</taxon>
        <taxon>Metazoa</taxon>
        <taxon>Spiralia</taxon>
        <taxon>Gnathifera</taxon>
        <taxon>Rotifera</taxon>
        <taxon>Eurotatoria</taxon>
        <taxon>Bdelloidea</taxon>
        <taxon>Adinetida</taxon>
        <taxon>Adinetidae</taxon>
        <taxon>Adineta</taxon>
    </lineage>
</organism>
<feature type="domain" description="HMA" evidence="18">
    <location>
        <begin position="224"/>
        <end position="290"/>
    </location>
</feature>
<dbReference type="CDD" id="cd00371">
    <property type="entry name" value="HMA"/>
    <property type="match status" value="3"/>
</dbReference>
<evidence type="ECO:0000256" key="3">
    <source>
        <dbReference type="ARBA" id="ARBA00012517"/>
    </source>
</evidence>
<dbReference type="InterPro" id="IPR023299">
    <property type="entry name" value="ATPase_P-typ_cyto_dom_N"/>
</dbReference>
<keyword evidence="12" id="KW-1278">Translocase</keyword>
<dbReference type="EMBL" id="CAJNOG010000045">
    <property type="protein sequence ID" value="CAF0834406.1"/>
    <property type="molecule type" value="Genomic_DNA"/>
</dbReference>
<dbReference type="SUPFAM" id="SSF56784">
    <property type="entry name" value="HAD-like"/>
    <property type="match status" value="1"/>
</dbReference>
<dbReference type="PROSITE" id="PS01047">
    <property type="entry name" value="HMA_1"/>
    <property type="match status" value="1"/>
</dbReference>
<dbReference type="NCBIfam" id="TIGR00003">
    <property type="entry name" value="copper ion binding protein"/>
    <property type="match status" value="2"/>
</dbReference>
<dbReference type="GO" id="GO:0015677">
    <property type="term" value="P:copper ion import"/>
    <property type="evidence" value="ECO:0007669"/>
    <property type="project" value="TreeGrafter"/>
</dbReference>
<evidence type="ECO:0000256" key="17">
    <source>
        <dbReference type="RuleBase" id="RU362081"/>
    </source>
</evidence>
<keyword evidence="6 17" id="KW-0479">Metal-binding</keyword>
<dbReference type="InterPro" id="IPR036412">
    <property type="entry name" value="HAD-like_sf"/>
</dbReference>
<keyword evidence="10 17" id="KW-0067">ATP-binding</keyword>
<dbReference type="InterPro" id="IPR006121">
    <property type="entry name" value="HMA_dom"/>
</dbReference>
<feature type="transmembrane region" description="Helical" evidence="17">
    <location>
        <begin position="392"/>
        <end position="411"/>
    </location>
</feature>
<dbReference type="NCBIfam" id="TIGR01525">
    <property type="entry name" value="ATPase-IB_hvy"/>
    <property type="match status" value="1"/>
</dbReference>
<dbReference type="Gene3D" id="3.40.1110.10">
    <property type="entry name" value="Calcium-transporting ATPase, cytoplasmic domain N"/>
    <property type="match status" value="1"/>
</dbReference>
<keyword evidence="13 17" id="KW-1133">Transmembrane helix</keyword>
<dbReference type="Pfam" id="PF00403">
    <property type="entry name" value="HMA"/>
    <property type="match status" value="3"/>
</dbReference>
<comment type="similarity">
    <text evidence="2 17">Belongs to the cation transport ATPase (P-type) (TC 3.A.3) family. Type IB subfamily.</text>
</comment>
<evidence type="ECO:0000256" key="16">
    <source>
        <dbReference type="ARBA" id="ARBA00023136"/>
    </source>
</evidence>
<evidence type="ECO:0000256" key="8">
    <source>
        <dbReference type="ARBA" id="ARBA00022741"/>
    </source>
</evidence>
<dbReference type="InterPro" id="IPR023214">
    <property type="entry name" value="HAD_sf"/>
</dbReference>
<dbReference type="SFLD" id="SFLDS00003">
    <property type="entry name" value="Haloacid_Dehalogenase"/>
    <property type="match status" value="1"/>
</dbReference>
<keyword evidence="4" id="KW-0813">Transport</keyword>
<keyword evidence="11" id="KW-0460">Magnesium</keyword>
<evidence type="ECO:0000256" key="14">
    <source>
        <dbReference type="ARBA" id="ARBA00023008"/>
    </source>
</evidence>
<dbReference type="InterPro" id="IPR044492">
    <property type="entry name" value="P_typ_ATPase_HD_dom"/>
</dbReference>